<gene>
    <name evidence="2" type="ORF">PR048_020093</name>
</gene>
<evidence type="ECO:0000313" key="3">
    <source>
        <dbReference type="Proteomes" id="UP001159363"/>
    </source>
</evidence>
<accession>A0ABQ9H5B9</accession>
<feature type="compositionally biased region" description="Basic and acidic residues" evidence="1">
    <location>
        <begin position="147"/>
        <end position="169"/>
    </location>
</feature>
<dbReference type="Proteomes" id="UP001159363">
    <property type="component" value="Chromosome 6"/>
</dbReference>
<evidence type="ECO:0000313" key="2">
    <source>
        <dbReference type="EMBL" id="KAJ8879485.1"/>
    </source>
</evidence>
<feature type="compositionally biased region" description="Polar residues" evidence="1">
    <location>
        <begin position="231"/>
        <end position="252"/>
    </location>
</feature>
<evidence type="ECO:0000256" key="1">
    <source>
        <dbReference type="SAM" id="MobiDB-lite"/>
    </source>
</evidence>
<organism evidence="2 3">
    <name type="scientific">Dryococelus australis</name>
    <dbReference type="NCBI Taxonomy" id="614101"/>
    <lineage>
        <taxon>Eukaryota</taxon>
        <taxon>Metazoa</taxon>
        <taxon>Ecdysozoa</taxon>
        <taxon>Arthropoda</taxon>
        <taxon>Hexapoda</taxon>
        <taxon>Insecta</taxon>
        <taxon>Pterygota</taxon>
        <taxon>Neoptera</taxon>
        <taxon>Polyneoptera</taxon>
        <taxon>Phasmatodea</taxon>
        <taxon>Verophasmatodea</taxon>
        <taxon>Anareolatae</taxon>
        <taxon>Phasmatidae</taxon>
        <taxon>Eurycanthinae</taxon>
        <taxon>Dryococelus</taxon>
    </lineage>
</organism>
<dbReference type="EMBL" id="JARBHB010000007">
    <property type="protein sequence ID" value="KAJ8879485.1"/>
    <property type="molecule type" value="Genomic_DNA"/>
</dbReference>
<reference evidence="2 3" key="1">
    <citation type="submission" date="2023-02" db="EMBL/GenBank/DDBJ databases">
        <title>LHISI_Scaffold_Assembly.</title>
        <authorList>
            <person name="Stuart O.P."/>
            <person name="Cleave R."/>
            <person name="Magrath M.J.L."/>
            <person name="Mikheyev A.S."/>
        </authorList>
    </citation>
    <scope>NUCLEOTIDE SEQUENCE [LARGE SCALE GENOMIC DNA]</scope>
    <source>
        <strain evidence="2">Daus_M_001</strain>
        <tissue evidence="2">Leg muscle</tissue>
    </source>
</reference>
<proteinExistence type="predicted"/>
<protein>
    <submittedName>
        <fullName evidence="2">Uncharacterized protein</fullName>
    </submittedName>
</protein>
<feature type="region of interest" description="Disordered" evidence="1">
    <location>
        <begin position="118"/>
        <end position="263"/>
    </location>
</feature>
<feature type="compositionally biased region" description="Gly residues" evidence="1">
    <location>
        <begin position="189"/>
        <end position="205"/>
    </location>
</feature>
<feature type="compositionally biased region" description="Basic and acidic residues" evidence="1">
    <location>
        <begin position="118"/>
        <end position="128"/>
    </location>
</feature>
<sequence length="438" mass="50369">MPQETDPTVTGENMQRSMNQILAMMTQMQVSTENHFTGVETALQMYRTTLQMYKTALQMYRIALLKYKAVLLRFKTVYRVSAERLGKMFSSTILKTERVQLHGRLELQALVDQVKKAQDEERKRRQNELEMVSTSPTAEHTSVPTVHNEDTRCHREQGKHGQHQRRSDNRYVNVHFMGGRDVNNQTGGRNFGGGYRGGRGWGGNGSRPYKDQNNLKDHCQKGGRKSERGRLQTSDMGGGTSSDNLPRSQAQFQGGYRSLPTRPPQQPTYYVPSQGQIGCNNYVSKTVQDGATGKISKVIHSQHNLYGVDHHRLRIGHHCHHHHHHPNKVREVLVEEKSVSREEVLQEVQKLVKAYLFSAARKRKEKFKSFKLTKFEMGTIVLVRTNPISKFWAYLTKMLYKLYEGPKEICKVLKENCYGLRNKVTKEYLGMYNVAALR</sequence>
<keyword evidence="3" id="KW-1185">Reference proteome</keyword>
<feature type="compositionally biased region" description="Basic and acidic residues" evidence="1">
    <location>
        <begin position="208"/>
        <end position="230"/>
    </location>
</feature>
<name>A0ABQ9H5B9_9NEOP</name>
<feature type="compositionally biased region" description="Polar residues" evidence="1">
    <location>
        <begin position="132"/>
        <end position="145"/>
    </location>
</feature>
<comment type="caution">
    <text evidence="2">The sequence shown here is derived from an EMBL/GenBank/DDBJ whole genome shotgun (WGS) entry which is preliminary data.</text>
</comment>